<gene>
    <name evidence="2" type="primary">wcaK</name>
    <name evidence="2" type="ordered locus">HCH_02731</name>
</gene>
<reference evidence="2 3" key="1">
    <citation type="journal article" date="2005" name="Nucleic Acids Res.">
        <title>Genomic blueprint of Hahella chejuensis, a marine microbe producing an algicidal agent.</title>
        <authorList>
            <person name="Jeong H."/>
            <person name="Yim J.H."/>
            <person name="Lee C."/>
            <person name="Choi S.-H."/>
            <person name="Park Y.K."/>
            <person name="Yoon S.H."/>
            <person name="Hur C.-G."/>
            <person name="Kang H.-Y."/>
            <person name="Kim D."/>
            <person name="Lee H.H."/>
            <person name="Park K.H."/>
            <person name="Park S.-H."/>
            <person name="Park H.-S."/>
            <person name="Lee H.K."/>
            <person name="Oh T.K."/>
            <person name="Kim J.F."/>
        </authorList>
    </citation>
    <scope>NUCLEOTIDE SEQUENCE [LARGE SCALE GENOMIC DNA]</scope>
    <source>
        <strain evidence="2 3">KCTC 2396</strain>
    </source>
</reference>
<evidence type="ECO:0000259" key="1">
    <source>
        <dbReference type="Pfam" id="PF04230"/>
    </source>
</evidence>
<dbReference type="OrthoDB" id="1814359at2"/>
<dbReference type="EMBL" id="CP000155">
    <property type="protein sequence ID" value="ABC29516.1"/>
    <property type="molecule type" value="Genomic_DNA"/>
</dbReference>
<dbReference type="InterPro" id="IPR007345">
    <property type="entry name" value="Polysacch_pyruvyl_Trfase"/>
</dbReference>
<evidence type="ECO:0000313" key="3">
    <source>
        <dbReference type="Proteomes" id="UP000000238"/>
    </source>
</evidence>
<dbReference type="AlphaFoldDB" id="Q2SIK8"/>
<feature type="domain" description="Polysaccharide pyruvyl transferase" evidence="1">
    <location>
        <begin position="17"/>
        <end position="316"/>
    </location>
</feature>
<name>Q2SIK8_HAHCH</name>
<sequence length="429" mass="48414">MEKKNFHVLHAHASRENVGDDAIVIAIQKILQRANPDQSLSYTTLCSDNRSREKFVTNYMHLYTVHSPSKWINLLQEYKNADLVVIGGGELICGALEYLMLLPLAKIFRIPIVFLGVGADRHGMSFLTENYTRHTLKLADKILVRDNSAYEVIKSFNTPSEKINVTADVVFALYKDRPIEPTKSGIGVCLRSTQRDDRALTRERLEVLAQYITKQSEELNCDIHLFPFIPYATDASGSKLEIDDEFKFGLPYSDQAIMDKLYELLPNKERVVMNAPLEHPEEIIEKLAQLNYIISMRLHALILSGLAGTQFIAVNYADKIARVMTELGVGDQVIPISALDSLEKVETTISKLPTLNSEKLKSSLSSLNSEALKNADIIKDIIKNAPRKRATIASYALAIPFLLINSLYFWLVNSKNPILIKLIRLLKRK</sequence>
<evidence type="ECO:0000313" key="2">
    <source>
        <dbReference type="EMBL" id="ABC29516.1"/>
    </source>
</evidence>
<dbReference type="Pfam" id="PF04230">
    <property type="entry name" value="PS_pyruv_trans"/>
    <property type="match status" value="1"/>
</dbReference>
<protein>
    <submittedName>
        <fullName evidence="2">Polysaccharide pyruvyl transferase family protein</fullName>
    </submittedName>
</protein>
<dbReference type="STRING" id="349521.HCH_02731"/>
<organism evidence="2 3">
    <name type="scientific">Hahella chejuensis (strain KCTC 2396)</name>
    <dbReference type="NCBI Taxonomy" id="349521"/>
    <lineage>
        <taxon>Bacteria</taxon>
        <taxon>Pseudomonadati</taxon>
        <taxon>Pseudomonadota</taxon>
        <taxon>Gammaproteobacteria</taxon>
        <taxon>Oceanospirillales</taxon>
        <taxon>Hahellaceae</taxon>
        <taxon>Hahella</taxon>
    </lineage>
</organism>
<dbReference type="HOGENOM" id="CLU_638993_0_0_6"/>
<keyword evidence="2" id="KW-0808">Transferase</keyword>
<dbReference type="GO" id="GO:0016740">
    <property type="term" value="F:transferase activity"/>
    <property type="evidence" value="ECO:0007669"/>
    <property type="project" value="UniProtKB-KW"/>
</dbReference>
<dbReference type="KEGG" id="hch:HCH_02731"/>
<dbReference type="PANTHER" id="PTHR36836:SF1">
    <property type="entry name" value="COLANIC ACID BIOSYNTHESIS PROTEIN WCAK"/>
    <property type="match status" value="1"/>
</dbReference>
<dbReference type="RefSeq" id="WP_011396585.1">
    <property type="nucleotide sequence ID" value="NC_007645.1"/>
</dbReference>
<dbReference type="PANTHER" id="PTHR36836">
    <property type="entry name" value="COLANIC ACID BIOSYNTHESIS PROTEIN WCAK"/>
    <property type="match status" value="1"/>
</dbReference>
<keyword evidence="3" id="KW-1185">Reference proteome</keyword>
<dbReference type="Proteomes" id="UP000000238">
    <property type="component" value="Chromosome"/>
</dbReference>
<dbReference type="eggNOG" id="COG2327">
    <property type="taxonomic scope" value="Bacteria"/>
</dbReference>
<accession>Q2SIK8</accession>
<proteinExistence type="predicted"/>